<sequence length="186" mass="21370">FTLHAHVLSLFGDLLALAKVMCTTGYNSYKACRFCSIQGIYCQRNRHVYFSLKPPPGMPGFQYNSKNLPLRTHEDYVNDAMAIEQMNGKLNKHEVQMRGLNGRSILFELDSIEFPISFSIDIMHELFENIAPTMLRHWSGTFFKNNQASNSDYILSNSDWAKIGKIMEDNRKNIPLSFGRPLIDIQ</sequence>
<accession>A0A397W6U6</accession>
<dbReference type="OrthoDB" id="2405040at2759"/>
<feature type="signal peptide" evidence="1">
    <location>
        <begin position="1"/>
        <end position="18"/>
    </location>
</feature>
<dbReference type="AlphaFoldDB" id="A0A397W6U6"/>
<dbReference type="Proteomes" id="UP000266673">
    <property type="component" value="Unassembled WGS sequence"/>
</dbReference>
<comment type="caution">
    <text evidence="2">The sequence shown here is derived from an EMBL/GenBank/DDBJ whole genome shotgun (WGS) entry which is preliminary data.</text>
</comment>
<organism evidence="2 3">
    <name type="scientific">Gigaspora rosea</name>
    <dbReference type="NCBI Taxonomy" id="44941"/>
    <lineage>
        <taxon>Eukaryota</taxon>
        <taxon>Fungi</taxon>
        <taxon>Fungi incertae sedis</taxon>
        <taxon>Mucoromycota</taxon>
        <taxon>Glomeromycotina</taxon>
        <taxon>Glomeromycetes</taxon>
        <taxon>Diversisporales</taxon>
        <taxon>Gigasporaceae</taxon>
        <taxon>Gigaspora</taxon>
    </lineage>
</organism>
<dbReference type="STRING" id="44941.A0A397W6U6"/>
<name>A0A397W6U6_9GLOM</name>
<evidence type="ECO:0000313" key="3">
    <source>
        <dbReference type="Proteomes" id="UP000266673"/>
    </source>
</evidence>
<protein>
    <submittedName>
        <fullName evidence="2">Uncharacterized protein</fullName>
    </submittedName>
</protein>
<keyword evidence="1" id="KW-0732">Signal</keyword>
<feature type="chain" id="PRO_5017426892" evidence="1">
    <location>
        <begin position="19"/>
        <end position="186"/>
    </location>
</feature>
<evidence type="ECO:0000313" key="2">
    <source>
        <dbReference type="EMBL" id="RIB29742.1"/>
    </source>
</evidence>
<gene>
    <name evidence="2" type="ORF">C2G38_1949913</name>
</gene>
<evidence type="ECO:0000256" key="1">
    <source>
        <dbReference type="SAM" id="SignalP"/>
    </source>
</evidence>
<proteinExistence type="predicted"/>
<reference evidence="2 3" key="1">
    <citation type="submission" date="2018-06" db="EMBL/GenBank/DDBJ databases">
        <title>Comparative genomics reveals the genomic features of Rhizophagus irregularis, R. cerebriforme, R. diaphanum and Gigaspora rosea, and their symbiotic lifestyle signature.</title>
        <authorList>
            <person name="Morin E."/>
            <person name="San Clemente H."/>
            <person name="Chen E.C.H."/>
            <person name="De La Providencia I."/>
            <person name="Hainaut M."/>
            <person name="Kuo A."/>
            <person name="Kohler A."/>
            <person name="Murat C."/>
            <person name="Tang N."/>
            <person name="Roy S."/>
            <person name="Loubradou J."/>
            <person name="Henrissat B."/>
            <person name="Grigoriev I.V."/>
            <person name="Corradi N."/>
            <person name="Roux C."/>
            <person name="Martin F.M."/>
        </authorList>
    </citation>
    <scope>NUCLEOTIDE SEQUENCE [LARGE SCALE GENOMIC DNA]</scope>
    <source>
        <strain evidence="2 3">DAOM 194757</strain>
    </source>
</reference>
<feature type="non-terminal residue" evidence="2">
    <location>
        <position position="1"/>
    </location>
</feature>
<keyword evidence="3" id="KW-1185">Reference proteome</keyword>
<dbReference type="EMBL" id="QKWP01000030">
    <property type="protein sequence ID" value="RIB29742.1"/>
    <property type="molecule type" value="Genomic_DNA"/>
</dbReference>